<name>A0ACB9C6T6_ARCLA</name>
<gene>
    <name evidence="1" type="ORF">L6452_18618</name>
</gene>
<proteinExistence type="predicted"/>
<evidence type="ECO:0000313" key="2">
    <source>
        <dbReference type="Proteomes" id="UP001055879"/>
    </source>
</evidence>
<sequence length="396" mass="44208">MERGVPLEIVATSPNHDSATEAADGNSATKSNENGTIESVAEEVAESNNFAAFKELQVRENDESTQVKPQNATGKVENRKALGVKNYSKNNIDCKDPKKNSLVSGVHPKQSITHEKKSVALKDRQVAVNNPKQTTNLVKGHLSKQHGKSGSISSAANTVPPESIKSSTAGDEKPQRYGTLPVYSFSFKCNERAEKRKEFYSKLEEKIHAKEMEKCSLQAKTKENQDAEIKMFRKSLTFKATPMPSFYKEPSPPKTELKKIPTTRAKSPKLGRKKDSPTSDTEANDGDTFQSVRLSLDEKKSRNKPTAERLFPVRPLKKPLRKSLPRLPSEKTKMPSKSNNRKEHASHEITKLLNEINEPESQQTTLTETNTDLSHTQEVDSLIQPVLEEKSEFLNN</sequence>
<protein>
    <submittedName>
        <fullName evidence="1">Uncharacterized protein</fullName>
    </submittedName>
</protein>
<organism evidence="1 2">
    <name type="scientific">Arctium lappa</name>
    <name type="common">Greater burdock</name>
    <name type="synonym">Lappa major</name>
    <dbReference type="NCBI Taxonomy" id="4217"/>
    <lineage>
        <taxon>Eukaryota</taxon>
        <taxon>Viridiplantae</taxon>
        <taxon>Streptophyta</taxon>
        <taxon>Embryophyta</taxon>
        <taxon>Tracheophyta</taxon>
        <taxon>Spermatophyta</taxon>
        <taxon>Magnoliopsida</taxon>
        <taxon>eudicotyledons</taxon>
        <taxon>Gunneridae</taxon>
        <taxon>Pentapetalae</taxon>
        <taxon>asterids</taxon>
        <taxon>campanulids</taxon>
        <taxon>Asterales</taxon>
        <taxon>Asteraceae</taxon>
        <taxon>Carduoideae</taxon>
        <taxon>Cardueae</taxon>
        <taxon>Arctiinae</taxon>
        <taxon>Arctium</taxon>
    </lineage>
</organism>
<reference evidence="1 2" key="2">
    <citation type="journal article" date="2022" name="Mol. Ecol. Resour.">
        <title>The genomes of chicory, endive, great burdock and yacon provide insights into Asteraceae paleo-polyploidization history and plant inulin production.</title>
        <authorList>
            <person name="Fan W."/>
            <person name="Wang S."/>
            <person name="Wang H."/>
            <person name="Wang A."/>
            <person name="Jiang F."/>
            <person name="Liu H."/>
            <person name="Zhao H."/>
            <person name="Xu D."/>
            <person name="Zhang Y."/>
        </authorList>
    </citation>
    <scope>NUCLEOTIDE SEQUENCE [LARGE SCALE GENOMIC DNA]</scope>
    <source>
        <strain evidence="2">cv. Niubang</strain>
    </source>
</reference>
<dbReference type="Proteomes" id="UP001055879">
    <property type="component" value="Linkage Group LG05"/>
</dbReference>
<reference evidence="2" key="1">
    <citation type="journal article" date="2022" name="Mol. Ecol. Resour.">
        <title>The genomes of chicory, endive, great burdock and yacon provide insights into Asteraceae palaeo-polyploidization history and plant inulin production.</title>
        <authorList>
            <person name="Fan W."/>
            <person name="Wang S."/>
            <person name="Wang H."/>
            <person name="Wang A."/>
            <person name="Jiang F."/>
            <person name="Liu H."/>
            <person name="Zhao H."/>
            <person name="Xu D."/>
            <person name="Zhang Y."/>
        </authorList>
    </citation>
    <scope>NUCLEOTIDE SEQUENCE [LARGE SCALE GENOMIC DNA]</scope>
    <source>
        <strain evidence="2">cv. Niubang</strain>
    </source>
</reference>
<comment type="caution">
    <text evidence="1">The sequence shown here is derived from an EMBL/GenBank/DDBJ whole genome shotgun (WGS) entry which is preliminary data.</text>
</comment>
<accession>A0ACB9C6T6</accession>
<evidence type="ECO:0000313" key="1">
    <source>
        <dbReference type="EMBL" id="KAI3729945.1"/>
    </source>
</evidence>
<dbReference type="EMBL" id="CM042051">
    <property type="protein sequence ID" value="KAI3729945.1"/>
    <property type="molecule type" value="Genomic_DNA"/>
</dbReference>
<keyword evidence="2" id="KW-1185">Reference proteome</keyword>